<dbReference type="EMBL" id="BAABZQ010000001">
    <property type="protein sequence ID" value="GAA6500207.1"/>
    <property type="molecule type" value="Genomic_DNA"/>
</dbReference>
<reference evidence="1 2" key="1">
    <citation type="submission" date="2024-04" db="EMBL/GenBank/DDBJ databases">
        <title>Defined microbial consortia suppress multidrug-resistant proinflammatory Enterobacteriaceae via ecological control.</title>
        <authorList>
            <person name="Furuichi M."/>
            <person name="Kawaguchi T."/>
            <person name="Pust M."/>
            <person name="Yasuma K."/>
            <person name="Plichta D."/>
            <person name="Hasegawa N."/>
            <person name="Ohya T."/>
            <person name="Bhattarai S."/>
            <person name="Sasajima S."/>
            <person name="Aoto Y."/>
            <person name="Tuganbaev T."/>
            <person name="Yaginuma M."/>
            <person name="Ueda M."/>
            <person name="Okahashi N."/>
            <person name="Amafuji K."/>
            <person name="Kiridooshi Y."/>
            <person name="Sugita K."/>
            <person name="Strazar M."/>
            <person name="Skelly A."/>
            <person name="Suda W."/>
            <person name="Hattori M."/>
            <person name="Nakamoto N."/>
            <person name="Caballero S."/>
            <person name="Norman J."/>
            <person name="Olle B."/>
            <person name="Tanoue T."/>
            <person name="Arita M."/>
            <person name="Bucci V."/>
            <person name="Atarashi K."/>
            <person name="Xavier R."/>
            <person name="Honda K."/>
        </authorList>
    </citation>
    <scope>NUCLEOTIDE SEQUENCE [LARGE SCALE GENOMIC DNA]</scope>
    <source>
        <strain evidence="2">k34-0107-D12</strain>
    </source>
</reference>
<proteinExistence type="predicted"/>
<dbReference type="Proteomes" id="UP001600941">
    <property type="component" value="Unassembled WGS sequence"/>
</dbReference>
<keyword evidence="2" id="KW-1185">Reference proteome</keyword>
<organism evidence="1 2">
    <name type="scientific">Blautia parvula</name>
    <dbReference type="NCBI Taxonomy" id="2877527"/>
    <lineage>
        <taxon>Bacteria</taxon>
        <taxon>Bacillati</taxon>
        <taxon>Bacillota</taxon>
        <taxon>Clostridia</taxon>
        <taxon>Lachnospirales</taxon>
        <taxon>Lachnospiraceae</taxon>
        <taxon>Blautia</taxon>
    </lineage>
</organism>
<protein>
    <submittedName>
        <fullName evidence="1">Uncharacterized protein</fullName>
    </submittedName>
</protein>
<name>A0ABQ0BUI7_9FIRM</name>
<gene>
    <name evidence="1" type="ORF">K340107D12_30230</name>
</gene>
<accession>A0ABQ0BUI7</accession>
<evidence type="ECO:0000313" key="2">
    <source>
        <dbReference type="Proteomes" id="UP001600941"/>
    </source>
</evidence>
<sequence>MSIIDRFVRDILLVCVNSFYRWERYTDVGGNWMTYHYNGKAYETIKELAEEYGVDRQKNYSFRCRASC</sequence>
<comment type="caution">
    <text evidence="1">The sequence shown here is derived from an EMBL/GenBank/DDBJ whole genome shotgun (WGS) entry which is preliminary data.</text>
</comment>
<evidence type="ECO:0000313" key="1">
    <source>
        <dbReference type="EMBL" id="GAA6500207.1"/>
    </source>
</evidence>